<evidence type="ECO:0000256" key="3">
    <source>
        <dbReference type="ARBA" id="ARBA00023277"/>
    </source>
</evidence>
<organism evidence="5">
    <name type="scientific">Odontella aurita</name>
    <dbReference type="NCBI Taxonomy" id="265563"/>
    <lineage>
        <taxon>Eukaryota</taxon>
        <taxon>Sar</taxon>
        <taxon>Stramenopiles</taxon>
        <taxon>Ochrophyta</taxon>
        <taxon>Bacillariophyta</taxon>
        <taxon>Mediophyceae</taxon>
        <taxon>Biddulphiophycidae</taxon>
        <taxon>Eupodiscales</taxon>
        <taxon>Odontellaceae</taxon>
        <taxon>Odontella</taxon>
    </lineage>
</organism>
<dbReference type="InterPro" id="IPR019378">
    <property type="entry name" value="GDP-Fuc_O-FucTrfase"/>
</dbReference>
<evidence type="ECO:0000256" key="2">
    <source>
        <dbReference type="ARBA" id="ARBA00023253"/>
    </source>
</evidence>
<evidence type="ECO:0000256" key="1">
    <source>
        <dbReference type="ARBA" id="ARBA00022679"/>
    </source>
</evidence>
<keyword evidence="1" id="KW-0808">Transferase</keyword>
<dbReference type="GO" id="GO:0016740">
    <property type="term" value="F:transferase activity"/>
    <property type="evidence" value="ECO:0007669"/>
    <property type="project" value="UniProtKB-KW"/>
</dbReference>
<keyword evidence="4" id="KW-0472">Membrane</keyword>
<evidence type="ECO:0000256" key="4">
    <source>
        <dbReference type="SAM" id="Phobius"/>
    </source>
</evidence>
<dbReference type="AlphaFoldDB" id="A0A7S4JJ65"/>
<sequence length="553" mass="63110">MVRKRVPSLLNPRGRANDGNEKLSVKPRCVFFSILIGLMMYVGALPLLLKSAKASEARHLDGDNLSLVSTVTALRIGRGGNALSLSKTPALKGAERGTVKCDVNVDSLAYWNSPQGLRDRLFQSPFAGKERDGKPRYLTFEPDRGGWNNLRMSFENVVVIAAATGRTLVLPPDQPLYLLQNDPQHVERNFGDFFNLYTPEFSSRITVITTEEFISREGSKDGRFTIPDSMKDGVANAQKKCQHRKKSDIACMFVYDYLKEISFSPSIHGEQSCLIFDEGRLNSKPMDQQKLDDDRVKKFCQGRRAVYYDKEFRDAPVVHLRASERGFRLLCHFYAFILFTDPVHDNFFKRFIRDHIHYNDAIICAAGKIVDALQREGLSRGFVRDEEGAGGFSSMHVRRGDFQWKNTRLSAEEWQKNTRDLWRENEILYVTSDEKNRSFFEPIAAHHDLRFIEDFFDTAGLKDVDPNYIGMIESVVASRGKQFCGTYFSSFTAYIGRLRGYYGMSEKTMWYGQEGRHAETHVWVDPQSSYSAREFPVGWVGIDGDEEVPGFLK</sequence>
<proteinExistence type="predicted"/>
<feature type="transmembrane region" description="Helical" evidence="4">
    <location>
        <begin position="29"/>
        <end position="49"/>
    </location>
</feature>
<keyword evidence="4" id="KW-1133">Transmembrane helix</keyword>
<dbReference type="PANTHER" id="PTHR31469:SF8">
    <property type="entry name" value="OS07G0641000 PROTEIN"/>
    <property type="match status" value="1"/>
</dbReference>
<evidence type="ECO:0008006" key="6">
    <source>
        <dbReference type="Google" id="ProtNLM"/>
    </source>
</evidence>
<dbReference type="Gene3D" id="3.40.50.11340">
    <property type="match status" value="1"/>
</dbReference>
<accession>A0A7S4JJ65</accession>
<dbReference type="GO" id="GO:0006004">
    <property type="term" value="P:fucose metabolic process"/>
    <property type="evidence" value="ECO:0007669"/>
    <property type="project" value="UniProtKB-KW"/>
</dbReference>
<gene>
    <name evidence="5" type="ORF">OAUR00152_LOCUS28604</name>
</gene>
<keyword evidence="3" id="KW-0119">Carbohydrate metabolism</keyword>
<evidence type="ECO:0000313" key="5">
    <source>
        <dbReference type="EMBL" id="CAE2265307.1"/>
    </source>
</evidence>
<dbReference type="Pfam" id="PF10250">
    <property type="entry name" value="O-FucT"/>
    <property type="match status" value="1"/>
</dbReference>
<dbReference type="EMBL" id="HBKQ01041443">
    <property type="protein sequence ID" value="CAE2265307.1"/>
    <property type="molecule type" value="Transcribed_RNA"/>
</dbReference>
<reference evidence="5" key="1">
    <citation type="submission" date="2021-01" db="EMBL/GenBank/DDBJ databases">
        <authorList>
            <person name="Corre E."/>
            <person name="Pelletier E."/>
            <person name="Niang G."/>
            <person name="Scheremetjew M."/>
            <person name="Finn R."/>
            <person name="Kale V."/>
            <person name="Holt S."/>
            <person name="Cochrane G."/>
            <person name="Meng A."/>
            <person name="Brown T."/>
            <person name="Cohen L."/>
        </authorList>
    </citation>
    <scope>NUCLEOTIDE SEQUENCE</scope>
    <source>
        <strain evidence="5">Isolate 1302-5</strain>
    </source>
</reference>
<keyword evidence="4" id="KW-0812">Transmembrane</keyword>
<protein>
    <recommendedName>
        <fullName evidence="6">O-fucosyltransferase family protein</fullName>
    </recommendedName>
</protein>
<dbReference type="Gene3D" id="3.40.50.11350">
    <property type="match status" value="1"/>
</dbReference>
<keyword evidence="2" id="KW-0294">Fucose metabolism</keyword>
<name>A0A7S4JJ65_9STRA</name>
<dbReference type="FunFam" id="3.40.50.11350:FF:000014">
    <property type="entry name" value="Uncharacterized protein"/>
    <property type="match status" value="1"/>
</dbReference>
<dbReference type="PANTHER" id="PTHR31469">
    <property type="entry name" value="OS07G0633600 PROTEIN"/>
    <property type="match status" value="1"/>
</dbReference>
<dbReference type="CDD" id="cd11296">
    <property type="entry name" value="O-FucT_like"/>
    <property type="match status" value="1"/>
</dbReference>